<proteinExistence type="predicted"/>
<evidence type="ECO:0000313" key="1">
    <source>
        <dbReference type="EMBL" id="CAH2048193.1"/>
    </source>
</evidence>
<dbReference type="EMBL" id="OW152830">
    <property type="protein sequence ID" value="CAH2048193.1"/>
    <property type="molecule type" value="Genomic_DNA"/>
</dbReference>
<dbReference type="Proteomes" id="UP000837857">
    <property type="component" value="Chromosome 18"/>
</dbReference>
<gene>
    <name evidence="1" type="ORF">IPOD504_LOCUS5955</name>
</gene>
<protein>
    <submittedName>
        <fullName evidence="1">Uncharacterized protein</fullName>
    </submittedName>
</protein>
<keyword evidence="2" id="KW-1185">Reference proteome</keyword>
<name>A0ABN8IAY6_9NEOP</name>
<evidence type="ECO:0000313" key="2">
    <source>
        <dbReference type="Proteomes" id="UP000837857"/>
    </source>
</evidence>
<accession>A0ABN8IAY6</accession>
<sequence length="73" mass="7953">MPAAHEHLQHPRANKCGVGLLRKNRCIPAGPAFANFRDPASAGRLSIHLPEINSPPLQQYHGVIAESGEHIQE</sequence>
<organism evidence="1 2">
    <name type="scientific">Iphiclides podalirius</name>
    <name type="common">scarce swallowtail</name>
    <dbReference type="NCBI Taxonomy" id="110791"/>
    <lineage>
        <taxon>Eukaryota</taxon>
        <taxon>Metazoa</taxon>
        <taxon>Ecdysozoa</taxon>
        <taxon>Arthropoda</taxon>
        <taxon>Hexapoda</taxon>
        <taxon>Insecta</taxon>
        <taxon>Pterygota</taxon>
        <taxon>Neoptera</taxon>
        <taxon>Endopterygota</taxon>
        <taxon>Lepidoptera</taxon>
        <taxon>Glossata</taxon>
        <taxon>Ditrysia</taxon>
        <taxon>Papilionoidea</taxon>
        <taxon>Papilionidae</taxon>
        <taxon>Papilioninae</taxon>
        <taxon>Iphiclides</taxon>
    </lineage>
</organism>
<feature type="non-terminal residue" evidence="1">
    <location>
        <position position="1"/>
    </location>
</feature>
<reference evidence="1" key="1">
    <citation type="submission" date="2022-03" db="EMBL/GenBank/DDBJ databases">
        <authorList>
            <person name="Martin H S."/>
        </authorList>
    </citation>
    <scope>NUCLEOTIDE SEQUENCE</scope>
</reference>